<evidence type="ECO:0000313" key="1">
    <source>
        <dbReference type="EMBL" id="RHY07303.1"/>
    </source>
</evidence>
<evidence type="ECO:0000313" key="2">
    <source>
        <dbReference type="Proteomes" id="UP000265427"/>
    </source>
</evidence>
<dbReference type="Proteomes" id="UP000265427">
    <property type="component" value="Unassembled WGS sequence"/>
</dbReference>
<gene>
    <name evidence="1" type="ORF">DYB36_008119</name>
</gene>
<name>A0A397AHF9_APHAT</name>
<comment type="caution">
    <text evidence="1">The sequence shown here is derived from an EMBL/GenBank/DDBJ whole genome shotgun (WGS) entry which is preliminary data.</text>
</comment>
<protein>
    <submittedName>
        <fullName evidence="1">Uncharacterized protein</fullName>
    </submittedName>
</protein>
<sequence>MPQTPDHKLKSIVPRLGQRVHVLVGSPIYFDDLFKKYEADRRQGVQGDGFTWESDAAEKKLYSAITRRIELALLALEKKCYADLDSARTTSALTT</sequence>
<accession>A0A397AHF9</accession>
<proteinExistence type="predicted"/>
<dbReference type="EMBL" id="QUSZ01006005">
    <property type="protein sequence ID" value="RHY07303.1"/>
    <property type="molecule type" value="Genomic_DNA"/>
</dbReference>
<dbReference type="AlphaFoldDB" id="A0A397AHF9"/>
<reference evidence="1 2" key="1">
    <citation type="submission" date="2018-08" db="EMBL/GenBank/DDBJ databases">
        <title>Aphanomyces genome sequencing and annotation.</title>
        <authorList>
            <person name="Minardi D."/>
            <person name="Oidtmann B."/>
            <person name="Van Der Giezen M."/>
            <person name="Studholme D.J."/>
        </authorList>
    </citation>
    <scope>NUCLEOTIDE SEQUENCE [LARGE SCALE GENOMIC DNA]</scope>
    <source>
        <strain evidence="1 2">Kv</strain>
    </source>
</reference>
<organism evidence="1 2">
    <name type="scientific">Aphanomyces astaci</name>
    <name type="common">Crayfish plague agent</name>
    <dbReference type="NCBI Taxonomy" id="112090"/>
    <lineage>
        <taxon>Eukaryota</taxon>
        <taxon>Sar</taxon>
        <taxon>Stramenopiles</taxon>
        <taxon>Oomycota</taxon>
        <taxon>Saprolegniomycetes</taxon>
        <taxon>Saprolegniales</taxon>
        <taxon>Verrucalvaceae</taxon>
        <taxon>Aphanomyces</taxon>
    </lineage>
</organism>
<dbReference type="VEuPathDB" id="FungiDB:H257_10139"/>